<name>A0A1L4AAC2_DROME</name>
<keyword evidence="5 7" id="KW-0472">Membrane</keyword>
<reference evidence="9 11" key="2">
    <citation type="journal article" date="2002" name="Genome Biol.">
        <title>Finishing a whole-genome shotgun: release 3 of the Drosophila melanogaster euchromatic genome sequence.</title>
        <authorList>
            <person name="Celniker S.E."/>
            <person name="Wheeler D.A."/>
            <person name="Kronmiller B."/>
            <person name="Carlson J.W."/>
            <person name="Halpern A."/>
            <person name="Patel S."/>
            <person name="Adams M."/>
            <person name="Champe M."/>
            <person name="Dugan S.P."/>
            <person name="Frise E."/>
            <person name="Hodgson A."/>
            <person name="George R.A."/>
            <person name="Hoskins R.A."/>
            <person name="Laverty T."/>
            <person name="Muzny D.M."/>
            <person name="Nelson C.R."/>
            <person name="Pacleb J.M."/>
            <person name="Park S."/>
            <person name="Pfeiffer B.D."/>
            <person name="Richards S."/>
            <person name="Sodergren E.J."/>
            <person name="Svirskas R."/>
            <person name="Tabor P.E."/>
            <person name="Wan K."/>
            <person name="Stapleton M."/>
            <person name="Sutton G.G."/>
            <person name="Venter C."/>
            <person name="Weinstock G."/>
            <person name="Scherer S.E."/>
            <person name="Myers E.W."/>
            <person name="Gibbs R.A."/>
            <person name="Rubin G.M."/>
        </authorList>
    </citation>
    <scope>NUCLEOTIDE SEQUENCE [LARGE SCALE GENOMIC DNA]</scope>
    <source>
        <strain evidence="11">Berkeley</strain>
    </source>
</reference>
<dbReference type="FlyBase" id="FBgn0266437">
    <property type="gene designation" value="CG45067"/>
</dbReference>
<proteinExistence type="inferred from homology"/>
<feature type="transmembrane region" description="Helical" evidence="7">
    <location>
        <begin position="792"/>
        <end position="813"/>
    </location>
</feature>
<reference evidence="9 11" key="6">
    <citation type="journal article" date="2005" name="PLoS Comput. Biol.">
        <title>Combined evidence annotation of transposable elements in genome sequences.</title>
        <authorList>
            <person name="Quesneville H."/>
            <person name="Bergman C.M."/>
            <person name="Andrieu O."/>
            <person name="Autard D."/>
            <person name="Nouaud D."/>
            <person name="Ashburner M."/>
            <person name="Anxolabehere D."/>
        </authorList>
    </citation>
    <scope>NUCLEOTIDE SEQUENCE [LARGE SCALE GENOMIC DNA]</scope>
    <source>
        <strain evidence="11">Berkeley</strain>
    </source>
</reference>
<evidence type="ECO:0000256" key="7">
    <source>
        <dbReference type="SAM" id="Phobius"/>
    </source>
</evidence>
<keyword evidence="4 7" id="KW-1133">Transmembrane helix</keyword>
<evidence type="ECO:0000313" key="10">
    <source>
        <dbReference type="FlyBase" id="FBgn0266437"/>
    </source>
</evidence>
<sequence length="881" mass="100249">MELKVTMWIWVIAFRLHVVKSQTNQPLHSSSKLIDQGSLVRFRRLSPQNRYAEPESRSNNGDADSMCPITYLSHVFTGSVVSYAKEVPKGYISKDGNDIGSKVQEDDWEAYLASQKGLKILVLLLVLLFLLILILGLLYACCCVAWEKNERSSRGCRYCCGILLAILALLMLLFLILAIMAATQLNINLKNLKASGCYPSNSSQSSADYIFQKASERLRHLYVINYDQKVKRIKSALNQDPSIKYPNRELEVHAKAIERLIEVLRNMRRIKPVMLRIKNRLLDARRLATQFRDALRGVKRDLMVILIADCTHSECQDFYRANEIKMLDMGCLHYDSLPEFEPLLESVQEVIDSKFIDYPLQAVGQLRRMSSAIKNRMSDILDSVNKDLNKGAKKLQERYEASLKVLRQVVEEMKKDMPLVVKTNPRSRSTPAADLRRKLGSSWFGTTLCLIVLLMLVPLLLLFGLLIALFSPKVASWLLCAVLVALFILFSVGVILVLFYLVHGALIYQAFCSRKFPQPVDNKSINPNKFLPENVTTFRSMPMVRTSEILQSCVRNESLYNVLGIKEIYDPYGFRDDVMIDVVKSLEKMGNTSMPGAPKEIHPDAEESAKKLLTGNLSTYDIKDYTKYICPQLVPEPNPGPLDGLTRKLESLANKVEPGVTLKNQAIHLRAYQKHLCVPLAAIVQRLIKRLKQMDWLLSGGYGSFVKYLHHLLDKIKQGDDLLRQDSKKEADEVARNISKLVKSGLDDYVRVVEEATKEDMESCEPLIREDDEAMVEYADLCNRIAKPMNAIWFWLLLFSSLLLPTICCTHFLRSRLNSLKHSVATPVSYGESNFMAPGILPLGLPQCQCYRYLPVSAETNVDYLEGMEDYYVDQVKRKRE</sequence>
<keyword evidence="3 7" id="KW-0812">Transmembrane</keyword>
<dbReference type="EMBL" id="AE014296">
    <property type="protein sequence ID" value="API64952.1"/>
    <property type="molecule type" value="Genomic_DNA"/>
</dbReference>
<reference evidence="9 11" key="7">
    <citation type="journal article" date="2007" name="Science">
        <title>The Release 5.1 annotation of Drosophila melanogaster heterochromatin.</title>
        <authorList>
            <person name="Smith C.D."/>
            <person name="Shu S."/>
            <person name="Mungall C.J."/>
            <person name="Karpen G.H."/>
        </authorList>
    </citation>
    <scope>NUCLEOTIDE SEQUENCE [LARGE SCALE GENOMIC DNA]</scope>
    <source>
        <strain evidence="11">Berkeley</strain>
    </source>
</reference>
<dbReference type="BioGRID-ORCS" id="38371">
    <property type="hits" value="0 hits in 1 CRISPR screen"/>
</dbReference>
<dbReference type="GeneID" id="38371"/>
<dbReference type="PANTHER" id="PTHR22730:SF1">
    <property type="entry name" value="PROMININ-LIKE PROTEIN"/>
    <property type="match status" value="1"/>
</dbReference>
<dbReference type="OMA" id="FYRANEI"/>
<dbReference type="eggNOG" id="KOG4331">
    <property type="taxonomic scope" value="Eukaryota"/>
</dbReference>
<dbReference type="VEuPathDB" id="VectorBase:FBgn0266437"/>
<protein>
    <recommendedName>
        <fullName evidence="12">Prominin-like protein</fullName>
    </recommendedName>
</protein>
<dbReference type="InParanoid" id="A0A1L4AAC2"/>
<dbReference type="Bgee" id="FBgn0266437">
    <property type="expression patterns" value="Expressed in testis and 2 other cell types or tissues"/>
</dbReference>
<dbReference type="RefSeq" id="NP_001334707.1">
    <property type="nucleotide sequence ID" value="NM_001347774.1"/>
</dbReference>
<dbReference type="AGR" id="FB:FBgn0266437"/>
<feature type="transmembrane region" description="Helical" evidence="7">
    <location>
        <begin position="120"/>
        <end position="146"/>
    </location>
</feature>
<feature type="signal peptide" evidence="8">
    <location>
        <begin position="1"/>
        <end position="21"/>
    </location>
</feature>
<evidence type="ECO:0000256" key="6">
    <source>
        <dbReference type="ARBA" id="ARBA00023180"/>
    </source>
</evidence>
<dbReference type="SMR" id="A0A1L4AAC2"/>
<feature type="transmembrane region" description="Helical" evidence="7">
    <location>
        <begin position="443"/>
        <end position="470"/>
    </location>
</feature>
<evidence type="ECO:0000256" key="2">
    <source>
        <dbReference type="ARBA" id="ARBA00006058"/>
    </source>
</evidence>
<dbReference type="OrthoDB" id="6229420at2759"/>
<keyword evidence="6" id="KW-0325">Glycoprotein</keyword>
<dbReference type="PANTHER" id="PTHR22730">
    <property type="entry name" value="PROMININ PROM PROTEIN"/>
    <property type="match status" value="1"/>
</dbReference>
<evidence type="ECO:0000256" key="3">
    <source>
        <dbReference type="ARBA" id="ARBA00022692"/>
    </source>
</evidence>
<evidence type="ECO:0000313" key="11">
    <source>
        <dbReference type="Proteomes" id="UP000000803"/>
    </source>
</evidence>
<evidence type="ECO:0000256" key="5">
    <source>
        <dbReference type="ARBA" id="ARBA00023136"/>
    </source>
</evidence>
<reference evidence="9 11" key="11">
    <citation type="journal article" date="2015" name="Genome Res.">
        <title>The Release 6 reference sequence of the Drosophila melanogaster genome.</title>
        <authorList>
            <person name="Hoskins R.A."/>
            <person name="Carlson J.W."/>
            <person name="Wan K.H."/>
            <person name="Park S."/>
            <person name="Mendez I."/>
            <person name="Galle S.E."/>
            <person name="Booth B.W."/>
            <person name="Pfeiffer B.D."/>
            <person name="George R.A."/>
            <person name="Svirskas R."/>
            <person name="Krzywinski M."/>
            <person name="Schein J."/>
            <person name="Accardo M.C."/>
            <person name="Damia E."/>
            <person name="Messina G."/>
            <person name="Mendez-Lago M."/>
            <person name="de Pablos B."/>
            <person name="Demakova O.V."/>
            <person name="Andreyeva E.N."/>
            <person name="Boldyreva L.V."/>
            <person name="Marra M."/>
            <person name="Carvalho A.B."/>
            <person name="Dimitri P."/>
            <person name="Villasante A."/>
            <person name="Zhimulev I.F."/>
            <person name="Rubin G.M."/>
            <person name="Karpen G.H."/>
            <person name="Celniker S.E."/>
        </authorList>
    </citation>
    <scope>NUCLEOTIDE SEQUENCE [LARGE SCALE GENOMIC DNA]</scope>
    <source>
        <strain evidence="11">Berkeley</strain>
    </source>
</reference>
<reference evidence="9 11" key="10">
    <citation type="journal article" date="2015" name="G3 (Bethesda)">
        <title>Gene Model Annotations for Drosophila melanogaster: The Rule-Benders.</title>
        <authorList>
            <consortium name="FlyBase Consortium"/>
            <person name="Crosby M.A."/>
            <person name="Gramates L.S."/>
            <person name="Dos Santos G."/>
            <person name="Matthews B.B."/>
            <person name="St Pierre S.E."/>
            <person name="Zhou P."/>
            <person name="Schroeder A.J."/>
            <person name="Falls K."/>
            <person name="Emmert D.B."/>
            <person name="Russo S.M."/>
            <person name="Gelbart W.M."/>
            <person name="null"/>
        </authorList>
    </citation>
    <scope>NUCLEOTIDE SEQUENCE [LARGE SCALE GENOMIC DNA]</scope>
    <source>
        <strain evidence="11">Berkeley</strain>
    </source>
</reference>
<evidence type="ECO:0000256" key="1">
    <source>
        <dbReference type="ARBA" id="ARBA00004141"/>
    </source>
</evidence>
<accession>A0A1L4AAC2</accession>
<dbReference type="PaxDb" id="7227-FBpp0297997"/>
<organism evidence="9 11">
    <name type="scientific">Drosophila melanogaster</name>
    <name type="common">Fruit fly</name>
    <dbReference type="NCBI Taxonomy" id="7227"/>
    <lineage>
        <taxon>Eukaryota</taxon>
        <taxon>Metazoa</taxon>
        <taxon>Ecdysozoa</taxon>
        <taxon>Arthropoda</taxon>
        <taxon>Hexapoda</taxon>
        <taxon>Insecta</taxon>
        <taxon>Pterygota</taxon>
        <taxon>Neoptera</taxon>
        <taxon>Endopterygota</taxon>
        <taxon>Diptera</taxon>
        <taxon>Brachycera</taxon>
        <taxon>Muscomorpha</taxon>
        <taxon>Ephydroidea</taxon>
        <taxon>Drosophilidae</taxon>
        <taxon>Drosophila</taxon>
        <taxon>Sophophora</taxon>
    </lineage>
</organism>
<gene>
    <name evidence="9" type="primary">Dmel\CG45067</name>
    <name evidence="9" type="synonym">CG14955</name>
    <name evidence="9 10" type="ORF">CG45067</name>
    <name evidence="9" type="ORF">Dmel_CG45067</name>
</gene>
<evidence type="ECO:0000256" key="8">
    <source>
        <dbReference type="SAM" id="SignalP"/>
    </source>
</evidence>
<dbReference type="Proteomes" id="UP000000803">
    <property type="component" value="Chromosome 3L"/>
</dbReference>
<comment type="subcellular location">
    <subcellularLocation>
        <location evidence="1">Membrane</location>
        <topology evidence="1">Multi-pass membrane protein</topology>
    </subcellularLocation>
</comment>
<dbReference type="AlphaFoldDB" id="A0A1L4AAC2"/>
<reference evidence="9 11" key="4">
    <citation type="journal article" date="2002" name="Genome Biol.">
        <title>The transposable elements of the Drosophila melanogaster euchromatin: a genomics perspective.</title>
        <authorList>
            <person name="Kaminker J.S."/>
            <person name="Bergman C.M."/>
            <person name="Kronmiller B."/>
            <person name="Carlson J."/>
            <person name="Svirskas R."/>
            <person name="Patel S."/>
            <person name="Frise E."/>
            <person name="Wheeler D.A."/>
            <person name="Lewis S.E."/>
            <person name="Rubin G.M."/>
            <person name="Ashburner M."/>
            <person name="Celniker S.E."/>
        </authorList>
    </citation>
    <scope>NUCLEOTIDE SEQUENCE [LARGE SCALE GENOMIC DNA]</scope>
    <source>
        <strain evidence="11">Berkeley</strain>
    </source>
</reference>
<dbReference type="GO" id="GO:0016020">
    <property type="term" value="C:membrane"/>
    <property type="evidence" value="ECO:0007669"/>
    <property type="project" value="UniProtKB-SubCell"/>
</dbReference>
<reference evidence="9 11" key="8">
    <citation type="journal article" date="2007" name="Science">
        <title>Sequence finishing and mapping of Drosophila melanogaster heterochromatin.</title>
        <authorList>
            <person name="Hoskins R.A."/>
            <person name="Carlson J.W."/>
            <person name="Kennedy C."/>
            <person name="Acevedo D."/>
            <person name="Evans-Holm M."/>
            <person name="Frise E."/>
            <person name="Wan K.H."/>
            <person name="Park S."/>
            <person name="Mendez-Lago M."/>
            <person name="Rossi F."/>
            <person name="Villasante A."/>
            <person name="Dimitri P."/>
            <person name="Karpen G.H."/>
            <person name="Celniker S.E."/>
        </authorList>
    </citation>
    <scope>NUCLEOTIDE SEQUENCE [LARGE SCALE GENOMIC DNA]</scope>
    <source>
        <strain evidence="11">Berkeley</strain>
    </source>
</reference>
<feature type="transmembrane region" description="Helical" evidence="7">
    <location>
        <begin position="477"/>
        <end position="502"/>
    </location>
</feature>
<keyword evidence="11" id="KW-1185">Reference proteome</keyword>
<feature type="transmembrane region" description="Helical" evidence="7">
    <location>
        <begin position="158"/>
        <end position="182"/>
    </location>
</feature>
<evidence type="ECO:0000313" key="9">
    <source>
        <dbReference type="EMBL" id="API64952.1"/>
    </source>
</evidence>
<evidence type="ECO:0000256" key="4">
    <source>
        <dbReference type="ARBA" id="ARBA00022989"/>
    </source>
</evidence>
<comment type="similarity">
    <text evidence="2">Belongs to the prominin family.</text>
</comment>
<reference evidence="9 11" key="5">
    <citation type="journal article" date="2002" name="Genome Biol.">
        <title>Heterochromatic sequences in a Drosophila whole-genome shotgun assembly.</title>
        <authorList>
            <person name="Hoskins R.A."/>
            <person name="Smith C.D."/>
            <person name="Carlson J.W."/>
            <person name="Carvalho A.B."/>
            <person name="Halpern A."/>
            <person name="Kaminker J.S."/>
            <person name="Kennedy C."/>
            <person name="Mungall C.J."/>
            <person name="Sullivan B.A."/>
            <person name="Sutton G.G."/>
            <person name="Yasuhara J.C."/>
            <person name="Wakimoto B.T."/>
            <person name="Myers E.W."/>
            <person name="Celniker S.E."/>
            <person name="Rubin G.M."/>
            <person name="Karpen G.H."/>
        </authorList>
    </citation>
    <scope>NUCLEOTIDE SEQUENCE [LARGE SCALE GENOMIC DNA]</scope>
    <source>
        <strain evidence="11">Berkeley</strain>
    </source>
</reference>
<keyword evidence="8" id="KW-0732">Signal</keyword>
<dbReference type="Pfam" id="PF05478">
    <property type="entry name" value="Prominin"/>
    <property type="match status" value="1"/>
</dbReference>
<dbReference type="KEGG" id="dme:Dmel_CG45067"/>
<dbReference type="STRING" id="7227.FBpp0402781"/>
<feature type="chain" id="PRO_5009857804" description="Prominin-like protein" evidence="8">
    <location>
        <begin position="22"/>
        <end position="881"/>
    </location>
</feature>
<reference evidence="9 11" key="1">
    <citation type="journal article" date="2000" name="Science">
        <title>The genome sequence of Drosophila melanogaster.</title>
        <authorList>
            <person name="Adams M.D."/>
            <person name="Celniker S.E."/>
            <person name="Holt R.A."/>
            <person name="Evans C.A."/>
            <person name="Gocayne J.D."/>
            <person name="Amanatides P.G."/>
            <person name="Scherer S.E."/>
            <person name="Li P.W."/>
            <person name="Hoskins R.A."/>
            <person name="Galle R.F."/>
            <person name="George R.A."/>
            <person name="Lewis S.E."/>
            <person name="Richards S."/>
            <person name="Ashburner M."/>
            <person name="Henderson S.N."/>
            <person name="Sutton G.G."/>
            <person name="Wortman J.R."/>
            <person name="Yandell M.D."/>
            <person name="Zhang Q."/>
            <person name="Chen L.X."/>
            <person name="Brandon R.C."/>
            <person name="Rogers Y.H."/>
            <person name="Blazej R.G."/>
            <person name="Champe M."/>
            <person name="Pfeiffer B.D."/>
            <person name="Wan K.H."/>
            <person name="Doyle C."/>
            <person name="Baxter E.G."/>
            <person name="Helt G."/>
            <person name="Nelson C.R."/>
            <person name="Gabor G.L."/>
            <person name="Abril J.F."/>
            <person name="Agbayani A."/>
            <person name="An H.J."/>
            <person name="Andrews-Pfannkoch C."/>
            <person name="Baldwin D."/>
            <person name="Ballew R.M."/>
            <person name="Basu A."/>
            <person name="Baxendale J."/>
            <person name="Bayraktaroglu L."/>
            <person name="Beasley E.M."/>
            <person name="Beeson K.Y."/>
            <person name="Benos P.V."/>
            <person name="Berman B.P."/>
            <person name="Bhandari D."/>
            <person name="Bolshakov S."/>
            <person name="Borkova D."/>
            <person name="Botchan M.R."/>
            <person name="Bouck J."/>
            <person name="Brokstein P."/>
            <person name="Brottier P."/>
            <person name="Burtis K.C."/>
            <person name="Busam D.A."/>
            <person name="Butler H."/>
            <person name="Cadieu E."/>
            <person name="Center A."/>
            <person name="Chandra I."/>
            <person name="Cherry J.M."/>
            <person name="Cawley S."/>
            <person name="Dahlke C."/>
            <person name="Davenport L.B."/>
            <person name="Davies P."/>
            <person name="de Pablos B."/>
            <person name="Delcher A."/>
            <person name="Deng Z."/>
            <person name="Mays A.D."/>
            <person name="Dew I."/>
            <person name="Dietz S.M."/>
            <person name="Dodson K."/>
            <person name="Doup L.E."/>
            <person name="Downes M."/>
            <person name="Dugan-Rocha S."/>
            <person name="Dunkov B.C."/>
            <person name="Dunn P."/>
            <person name="Durbin K.J."/>
            <person name="Evangelista C.C."/>
            <person name="Ferraz C."/>
            <person name="Ferriera S."/>
            <person name="Fleischmann W."/>
            <person name="Fosler C."/>
            <person name="Gabrielian A.E."/>
            <person name="Garg N.S."/>
            <person name="Gelbart W.M."/>
            <person name="Glasser K."/>
            <person name="Glodek A."/>
            <person name="Gong F."/>
            <person name="Gorrell J.H."/>
            <person name="Gu Z."/>
            <person name="Guan P."/>
            <person name="Harris M."/>
            <person name="Harris N.L."/>
            <person name="Harvey D."/>
            <person name="Heiman T.J."/>
            <person name="Hernandez J.R."/>
            <person name="Houck J."/>
            <person name="Hostin D."/>
            <person name="Houston K.A."/>
            <person name="Howland T.J."/>
            <person name="Wei M.H."/>
            <person name="Ibegwam C."/>
            <person name="Jalali M."/>
            <person name="Kalush F."/>
            <person name="Karpen G.H."/>
            <person name="Ke Z."/>
            <person name="Kennison J.A."/>
            <person name="Ketchum K.A."/>
            <person name="Kimmel B.E."/>
            <person name="Kodira C.D."/>
            <person name="Kraft C."/>
            <person name="Kravitz S."/>
            <person name="Kulp D."/>
            <person name="Lai Z."/>
            <person name="Lasko P."/>
            <person name="Lei Y."/>
            <person name="Levitsky A.A."/>
            <person name="Li J."/>
            <person name="Li Z."/>
            <person name="Liang Y."/>
            <person name="Lin X."/>
            <person name="Liu X."/>
            <person name="Mattei B."/>
            <person name="McIntosh T.C."/>
            <person name="McLeod M.P."/>
            <person name="McPherson D."/>
            <person name="Merkulov G."/>
            <person name="Milshina N.V."/>
            <person name="Mobarry C."/>
            <person name="Morris J."/>
            <person name="Moshrefi A."/>
            <person name="Mount S.M."/>
            <person name="Moy M."/>
            <person name="Murphy B."/>
            <person name="Murphy L."/>
            <person name="Muzny D.M."/>
            <person name="Nelson D.L."/>
            <person name="Nelson D.R."/>
            <person name="Nelson K.A."/>
            <person name="Nixon K."/>
            <person name="Nusskern D.R."/>
            <person name="Pacleb J.M."/>
            <person name="Palazzolo M."/>
            <person name="Pittman G.S."/>
            <person name="Pan S."/>
            <person name="Pollard J."/>
            <person name="Puri V."/>
            <person name="Reese M.G."/>
            <person name="Reinert K."/>
            <person name="Remington K."/>
            <person name="Saunders R.D."/>
            <person name="Scheeler F."/>
            <person name="Shen H."/>
            <person name="Shue B.C."/>
            <person name="Siden-Kiamos I."/>
            <person name="Simpson M."/>
            <person name="Skupski M.P."/>
            <person name="Smith T."/>
            <person name="Spier E."/>
            <person name="Spradling A.C."/>
            <person name="Stapleton M."/>
            <person name="Strong R."/>
            <person name="Sun E."/>
            <person name="Svirskas R."/>
            <person name="Tector C."/>
            <person name="Turner R."/>
            <person name="Venter E."/>
            <person name="Wang A.H."/>
            <person name="Wang X."/>
            <person name="Wang Z.Y."/>
            <person name="Wassarman D.A."/>
            <person name="Weinstock G.M."/>
            <person name="Weissenbach J."/>
            <person name="Williams S.M."/>
            <person name="WoodageT"/>
            <person name="Worley K.C."/>
            <person name="Wu D."/>
            <person name="Yang S."/>
            <person name="Yao Q.A."/>
            <person name="Ye J."/>
            <person name="Yeh R.F."/>
            <person name="Zaveri J.S."/>
            <person name="Zhan M."/>
            <person name="Zhang G."/>
            <person name="Zhao Q."/>
            <person name="Zheng L."/>
            <person name="Zheng X.H."/>
            <person name="Zhong F.N."/>
            <person name="Zhong W."/>
            <person name="Zhou X."/>
            <person name="Zhu S."/>
            <person name="Zhu X."/>
            <person name="Smith H.O."/>
            <person name="Gibbs R.A."/>
            <person name="Myers E.W."/>
            <person name="Rubin G.M."/>
            <person name="Venter J.C."/>
        </authorList>
    </citation>
    <scope>NUCLEOTIDE SEQUENCE [LARGE SCALE GENOMIC DNA]</scope>
    <source>
        <strain evidence="11">Berkeley</strain>
    </source>
</reference>
<reference evidence="9 11" key="3">
    <citation type="journal article" date="2002" name="Genome Biol.">
        <title>Annotation of the Drosophila melanogaster euchromatic genome: a systematic review.</title>
        <authorList>
            <person name="Misra S."/>
            <person name="Crosby M.A."/>
            <person name="Mungall C.J."/>
            <person name="Matthews B.B."/>
            <person name="Campbell K.S."/>
            <person name="Hradecky P."/>
            <person name="Huang Y."/>
            <person name="Kaminker J.S."/>
            <person name="Millburn G.H."/>
            <person name="Prochnik S.E."/>
            <person name="Smith C.D."/>
            <person name="Tupy J.L."/>
            <person name="Whitfied E.J."/>
            <person name="Bayraktaroglu L."/>
            <person name="Berman B.P."/>
            <person name="Bettencourt B.R."/>
            <person name="Celniker S.E."/>
            <person name="de Grey A.D."/>
            <person name="Drysdale R.A."/>
            <person name="Harris N.L."/>
            <person name="Richter J."/>
            <person name="Russo S."/>
            <person name="Schroeder A.J."/>
            <person name="Shu S.Q."/>
            <person name="Stapleton M."/>
            <person name="Yamada C."/>
            <person name="Ashburner M."/>
            <person name="Gelbart W.M."/>
            <person name="Rubin G.M."/>
            <person name="Lewis S.E."/>
        </authorList>
    </citation>
    <scope>GENOME REANNOTATION</scope>
    <source>
        <strain evidence="11">Berkeley</strain>
    </source>
</reference>
<reference evidence="9 11" key="9">
    <citation type="journal article" date="2015" name="G3 (Bethesda)">
        <title>Gene Model Annotations for Drosophila melanogaster: Impact of High-Throughput Data.</title>
        <authorList>
            <consortium name="FlyBase Consortium"/>
            <person name="Matthews B.B."/>
            <person name="Dos Santos G."/>
            <person name="Crosby M.A."/>
            <person name="Emmert D.B."/>
            <person name="St Pierre S.E."/>
            <person name="Gramates L.S."/>
            <person name="Zhou P."/>
            <person name="Schroeder A.J."/>
            <person name="Falls K."/>
            <person name="Strelets V."/>
            <person name="Russo S.M."/>
            <person name="Gelbart W.M."/>
            <person name="null"/>
        </authorList>
    </citation>
    <scope>NUCLEOTIDE SEQUENCE [LARGE SCALE GENOMIC DNA]</scope>
    <source>
        <strain evidence="11">Berkeley</strain>
    </source>
</reference>
<evidence type="ECO:0008006" key="12">
    <source>
        <dbReference type="Google" id="ProtNLM"/>
    </source>
</evidence>
<dbReference type="InterPro" id="IPR008795">
    <property type="entry name" value="Prominin"/>
</dbReference>